<dbReference type="EMBL" id="RQTK01001125">
    <property type="protein sequence ID" value="RUS72042.1"/>
    <property type="molecule type" value="Genomic_DNA"/>
</dbReference>
<keyword evidence="2" id="KW-1185">Reference proteome</keyword>
<protein>
    <recommendedName>
        <fullName evidence="3">EF-hand domain-containing protein</fullName>
    </recommendedName>
</protein>
<dbReference type="OrthoDB" id="10007716at2759"/>
<evidence type="ECO:0000313" key="1">
    <source>
        <dbReference type="EMBL" id="RUS72042.1"/>
    </source>
</evidence>
<dbReference type="Proteomes" id="UP000271974">
    <property type="component" value="Unassembled WGS sequence"/>
</dbReference>
<dbReference type="SUPFAM" id="SSF47473">
    <property type="entry name" value="EF-hand"/>
    <property type="match status" value="1"/>
</dbReference>
<comment type="caution">
    <text evidence="1">The sequence shown here is derived from an EMBL/GenBank/DDBJ whole genome shotgun (WGS) entry which is preliminary data.</text>
</comment>
<organism evidence="1 2">
    <name type="scientific">Elysia chlorotica</name>
    <name type="common">Eastern emerald elysia</name>
    <name type="synonym">Sea slug</name>
    <dbReference type="NCBI Taxonomy" id="188477"/>
    <lineage>
        <taxon>Eukaryota</taxon>
        <taxon>Metazoa</taxon>
        <taxon>Spiralia</taxon>
        <taxon>Lophotrochozoa</taxon>
        <taxon>Mollusca</taxon>
        <taxon>Gastropoda</taxon>
        <taxon>Heterobranchia</taxon>
        <taxon>Euthyneura</taxon>
        <taxon>Panpulmonata</taxon>
        <taxon>Sacoglossa</taxon>
        <taxon>Placobranchoidea</taxon>
        <taxon>Plakobranchidae</taxon>
        <taxon>Elysia</taxon>
    </lineage>
</organism>
<gene>
    <name evidence="1" type="ORF">EGW08_020206</name>
</gene>
<sequence>MWCIYLCAFSGRAAEAFDMLDFAVLSQHLLKYIGLFDGMDKGNTGKISLDSLQQILSDTVSPSLVSDSALWDEALDSISADYSSEVSKVVFIAHIPLFLSLEAAFK</sequence>
<dbReference type="AlphaFoldDB" id="A0A433SRY6"/>
<name>A0A433SRY6_ELYCH</name>
<evidence type="ECO:0000313" key="2">
    <source>
        <dbReference type="Proteomes" id="UP000271974"/>
    </source>
</evidence>
<dbReference type="InterPro" id="IPR011992">
    <property type="entry name" value="EF-hand-dom_pair"/>
</dbReference>
<proteinExistence type="predicted"/>
<reference evidence="1 2" key="1">
    <citation type="submission" date="2019-01" db="EMBL/GenBank/DDBJ databases">
        <title>A draft genome assembly of the solar-powered sea slug Elysia chlorotica.</title>
        <authorList>
            <person name="Cai H."/>
            <person name="Li Q."/>
            <person name="Fang X."/>
            <person name="Li J."/>
            <person name="Curtis N.E."/>
            <person name="Altenburger A."/>
            <person name="Shibata T."/>
            <person name="Feng M."/>
            <person name="Maeda T."/>
            <person name="Schwartz J.A."/>
            <person name="Shigenobu S."/>
            <person name="Lundholm N."/>
            <person name="Nishiyama T."/>
            <person name="Yang H."/>
            <person name="Hasebe M."/>
            <person name="Li S."/>
            <person name="Pierce S.K."/>
            <person name="Wang J."/>
        </authorList>
    </citation>
    <scope>NUCLEOTIDE SEQUENCE [LARGE SCALE GENOMIC DNA]</scope>
    <source>
        <strain evidence="1">EC2010</strain>
        <tissue evidence="1">Whole organism of an adult</tissue>
    </source>
</reference>
<evidence type="ECO:0008006" key="3">
    <source>
        <dbReference type="Google" id="ProtNLM"/>
    </source>
</evidence>
<accession>A0A433SRY6</accession>